<evidence type="ECO:0000259" key="6">
    <source>
        <dbReference type="Pfam" id="PF00962"/>
    </source>
</evidence>
<sequence length="340" mass="35772">MRRYPLAPAGAWVVASADVRDLTRLPKAHLHVHLESAVRPGTLAELAAAHGVELPEVDRFEGFRAFADHGARVRSCLRDPADFARVAEEFCADEAAQGVGYVEVTFTAAAHGERLGDPRMPLEAVLAGLKAGQDAHGIEVRVLLDHSRRRPVERLRATVGLALSSADVVAVGVAGEETYPLAPFAEVCDEARDAGLHLVHHAGEACGPASIREALTVGHAERLGHGIRILEDPELVAQVRDAGVPLEVCPSSNVALGFVPSWAEHPLPALVEAGLVVTLNTDVPRVVGSTLTGEYSAVRDTFGASDAELAGLARAGVDASFAPAATKERLRAGIAEWLAG</sequence>
<evidence type="ECO:0000256" key="3">
    <source>
        <dbReference type="ARBA" id="ARBA00022723"/>
    </source>
</evidence>
<dbReference type="Pfam" id="PF00962">
    <property type="entry name" value="A_deaminase"/>
    <property type="match status" value="1"/>
</dbReference>
<dbReference type="SUPFAM" id="SSF51556">
    <property type="entry name" value="Metallo-dependent hydrolases"/>
    <property type="match status" value="1"/>
</dbReference>
<dbReference type="InterPro" id="IPR032466">
    <property type="entry name" value="Metal_Hydrolase"/>
</dbReference>
<dbReference type="PANTHER" id="PTHR43114:SF6">
    <property type="entry name" value="ADENINE DEAMINASE"/>
    <property type="match status" value="1"/>
</dbReference>
<evidence type="ECO:0000313" key="8">
    <source>
        <dbReference type="Proteomes" id="UP001501676"/>
    </source>
</evidence>
<evidence type="ECO:0000256" key="4">
    <source>
        <dbReference type="ARBA" id="ARBA00022801"/>
    </source>
</evidence>
<keyword evidence="3" id="KW-0479">Metal-binding</keyword>
<name>A0ABP6T5K9_9ACTN</name>
<dbReference type="InterPro" id="IPR001365">
    <property type="entry name" value="A_deaminase_dom"/>
</dbReference>
<comment type="caution">
    <text evidence="7">The sequence shown here is derived from an EMBL/GenBank/DDBJ whole genome shotgun (WGS) entry which is preliminary data.</text>
</comment>
<evidence type="ECO:0000313" key="7">
    <source>
        <dbReference type="EMBL" id="GAA3393038.1"/>
    </source>
</evidence>
<feature type="domain" description="Adenosine deaminase" evidence="6">
    <location>
        <begin position="26"/>
        <end position="337"/>
    </location>
</feature>
<reference evidence="8" key="1">
    <citation type="journal article" date="2019" name="Int. J. Syst. Evol. Microbiol.">
        <title>The Global Catalogue of Microorganisms (GCM) 10K type strain sequencing project: providing services to taxonomists for standard genome sequencing and annotation.</title>
        <authorList>
            <consortium name="The Broad Institute Genomics Platform"/>
            <consortium name="The Broad Institute Genome Sequencing Center for Infectious Disease"/>
            <person name="Wu L."/>
            <person name="Ma J."/>
        </authorList>
    </citation>
    <scope>NUCLEOTIDE SEQUENCE [LARGE SCALE GENOMIC DNA]</scope>
    <source>
        <strain evidence="8">JCM 9458</strain>
    </source>
</reference>
<organism evidence="7 8">
    <name type="scientific">Cryptosporangium minutisporangium</name>
    <dbReference type="NCBI Taxonomy" id="113569"/>
    <lineage>
        <taxon>Bacteria</taxon>
        <taxon>Bacillati</taxon>
        <taxon>Actinomycetota</taxon>
        <taxon>Actinomycetes</taxon>
        <taxon>Cryptosporangiales</taxon>
        <taxon>Cryptosporangiaceae</taxon>
        <taxon>Cryptosporangium</taxon>
    </lineage>
</organism>
<keyword evidence="5" id="KW-0862">Zinc</keyword>
<evidence type="ECO:0000256" key="1">
    <source>
        <dbReference type="ARBA" id="ARBA00001947"/>
    </source>
</evidence>
<protein>
    <submittedName>
        <fullName evidence="7">Adenosine deaminase</fullName>
    </submittedName>
</protein>
<dbReference type="InterPro" id="IPR006330">
    <property type="entry name" value="Ado/ade_deaminase"/>
</dbReference>
<evidence type="ECO:0000256" key="2">
    <source>
        <dbReference type="ARBA" id="ARBA00006676"/>
    </source>
</evidence>
<dbReference type="Proteomes" id="UP001501676">
    <property type="component" value="Unassembled WGS sequence"/>
</dbReference>
<keyword evidence="4" id="KW-0378">Hydrolase</keyword>
<dbReference type="EMBL" id="BAAAYN010000040">
    <property type="protein sequence ID" value="GAA3393038.1"/>
    <property type="molecule type" value="Genomic_DNA"/>
</dbReference>
<comment type="cofactor">
    <cofactor evidence="1">
        <name>Zn(2+)</name>
        <dbReference type="ChEBI" id="CHEBI:29105"/>
    </cofactor>
</comment>
<dbReference type="NCBIfam" id="TIGR01430">
    <property type="entry name" value="aden_deam"/>
    <property type="match status" value="1"/>
</dbReference>
<gene>
    <name evidence="7" type="primary">add_1</name>
    <name evidence="7" type="ORF">GCM10020369_57020</name>
</gene>
<proteinExistence type="inferred from homology"/>
<comment type="similarity">
    <text evidence="2">Belongs to the metallo-dependent hydrolases superfamily. Adenosine and AMP deaminases family.</text>
</comment>
<dbReference type="Gene3D" id="3.20.20.140">
    <property type="entry name" value="Metal-dependent hydrolases"/>
    <property type="match status" value="1"/>
</dbReference>
<keyword evidence="8" id="KW-1185">Reference proteome</keyword>
<dbReference type="PANTHER" id="PTHR43114">
    <property type="entry name" value="ADENINE DEAMINASE"/>
    <property type="match status" value="1"/>
</dbReference>
<evidence type="ECO:0000256" key="5">
    <source>
        <dbReference type="ARBA" id="ARBA00022833"/>
    </source>
</evidence>
<accession>A0ABP6T5K9</accession>